<evidence type="ECO:0008006" key="6">
    <source>
        <dbReference type="Google" id="ProtNLM"/>
    </source>
</evidence>
<dbReference type="AlphaFoldDB" id="S2J6H1"/>
<dbReference type="OrthoDB" id="295029at2759"/>
<feature type="compositionally biased region" description="Polar residues" evidence="3">
    <location>
        <begin position="675"/>
        <end position="689"/>
    </location>
</feature>
<dbReference type="eggNOG" id="KOG2073">
    <property type="taxonomic scope" value="Eukaryota"/>
</dbReference>
<accession>S2J6H1</accession>
<dbReference type="GO" id="GO:0005634">
    <property type="term" value="C:nucleus"/>
    <property type="evidence" value="ECO:0007669"/>
    <property type="project" value="TreeGrafter"/>
</dbReference>
<dbReference type="GO" id="GO:0019888">
    <property type="term" value="F:protein phosphatase regulator activity"/>
    <property type="evidence" value="ECO:0007669"/>
    <property type="project" value="TreeGrafter"/>
</dbReference>
<name>S2J6H1_MUCC1</name>
<dbReference type="OMA" id="LACEIPR"/>
<protein>
    <recommendedName>
        <fullName evidence="6">SAPS-domain-containing protein</fullName>
    </recommendedName>
</protein>
<reference evidence="5" key="1">
    <citation type="submission" date="2013-05" db="EMBL/GenBank/DDBJ databases">
        <title>The Genome sequence of Mucor circinelloides f. circinelloides 1006PhL.</title>
        <authorList>
            <consortium name="The Broad Institute Genomics Platform"/>
            <person name="Cuomo C."/>
            <person name="Earl A."/>
            <person name="Findley K."/>
            <person name="Lee S.C."/>
            <person name="Walker B."/>
            <person name="Young S."/>
            <person name="Zeng Q."/>
            <person name="Gargeya S."/>
            <person name="Fitzgerald M."/>
            <person name="Haas B."/>
            <person name="Abouelleil A."/>
            <person name="Allen A.W."/>
            <person name="Alvarado L."/>
            <person name="Arachchi H.M."/>
            <person name="Berlin A.M."/>
            <person name="Chapman S.B."/>
            <person name="Gainer-Dewar J."/>
            <person name="Goldberg J."/>
            <person name="Griggs A."/>
            <person name="Gujja S."/>
            <person name="Hansen M."/>
            <person name="Howarth C."/>
            <person name="Imamovic A."/>
            <person name="Ireland A."/>
            <person name="Larimer J."/>
            <person name="McCowan C."/>
            <person name="Murphy C."/>
            <person name="Pearson M."/>
            <person name="Poon T.W."/>
            <person name="Priest M."/>
            <person name="Roberts A."/>
            <person name="Saif S."/>
            <person name="Shea T."/>
            <person name="Sisk P."/>
            <person name="Sykes S."/>
            <person name="Wortman J."/>
            <person name="Nusbaum C."/>
            <person name="Birren B."/>
        </authorList>
    </citation>
    <scope>NUCLEOTIDE SEQUENCE [LARGE SCALE GENOMIC DNA]</scope>
    <source>
        <strain evidence="5">1006PhL</strain>
    </source>
</reference>
<dbReference type="GO" id="GO:0019903">
    <property type="term" value="F:protein phosphatase binding"/>
    <property type="evidence" value="ECO:0007669"/>
    <property type="project" value="InterPro"/>
</dbReference>
<feature type="compositionally biased region" description="Acidic residues" evidence="3">
    <location>
        <begin position="613"/>
        <end position="625"/>
    </location>
</feature>
<feature type="compositionally biased region" description="Acidic residues" evidence="3">
    <location>
        <begin position="563"/>
        <end position="578"/>
    </location>
</feature>
<feature type="compositionally biased region" description="Basic and acidic residues" evidence="3">
    <location>
        <begin position="653"/>
        <end position="662"/>
    </location>
</feature>
<proteinExistence type="inferred from homology"/>
<sequence>MFWRFGFTNPSAIDGLLDQPDTTLEQILADEDIIQEAKSQNPKLIEFLSKNDTLSELIDLFYTLDREKQRLPLIACEILACEIPRLVDAIVLDHQDLLLKFWNFLKKPYSVDASYSLQAAYFSKIITIFLTKRTTDMLRFIKSTPENLKLILANLQNSTIMDLLLTLIRLEELPEAKGIVQWLSDNGLLINLLYRLDPNQDADEHSTAQQCICEIVRMSQTSLIESPSLGVNDIITTLTSRDTMQTMVDFMLDTSAPNSVSSLINCVTIIIDIIRHNNSDLDQETSFAVVLGYQNQIAQQSGVSLINMLSVLTENISRFVDLLIKPNRVNTPHTKTPLGFERLKICELFAELLHCSNMSSLNVIQGDADKEESSPTYGDSLKLAFVKHKALPVSIDLFFEFPLNNFLHYVVYDSLHQIFNGQMNRESNRQLALSIFNEGRLTDKIVEAQEQNDIECAKPKGTRLGYMGHLTFISDEIIKLFEGYPESIISALDDTIDLDKWHQYCMKQLLETKERDSLPLGDVRANNMLAIADHDDNDIIDDIDEEELDAEEAISNRFGQFDVIDDDDDDEEEEEEDGEHQWVIDNIEKQENQNTITVMEYHAEDESNSSTEEKEDDYSSSDDEDPQVHVARRKTQWSGGEYDPFSTAGQNDNEIKADKSNADNEDEDDPFGDFASSSSANDSLGQTASQWEDGFASNFADMDLSTVKLSHQDKLNKESTVNT</sequence>
<dbReference type="InterPro" id="IPR007587">
    <property type="entry name" value="SAPS"/>
</dbReference>
<keyword evidence="2" id="KW-0131">Cell cycle</keyword>
<evidence type="ECO:0000313" key="4">
    <source>
        <dbReference type="EMBL" id="EPB85269.1"/>
    </source>
</evidence>
<dbReference type="PANTHER" id="PTHR12634:SF8">
    <property type="entry name" value="FIERY MOUNTAIN, ISOFORM D"/>
    <property type="match status" value="1"/>
</dbReference>
<dbReference type="GO" id="GO:0005829">
    <property type="term" value="C:cytosol"/>
    <property type="evidence" value="ECO:0007669"/>
    <property type="project" value="TreeGrafter"/>
</dbReference>
<dbReference type="FunCoup" id="S2J6H1">
    <property type="interactions" value="626"/>
</dbReference>
<dbReference type="EMBL" id="KE124016">
    <property type="protein sequence ID" value="EPB85269.1"/>
    <property type="molecule type" value="Genomic_DNA"/>
</dbReference>
<feature type="region of interest" description="Disordered" evidence="3">
    <location>
        <begin position="559"/>
        <end position="689"/>
    </location>
</feature>
<organism evidence="4 5">
    <name type="scientific">Mucor circinelloides f. circinelloides (strain 1006PhL)</name>
    <name type="common">Mucormycosis agent</name>
    <name type="synonym">Calyptromyces circinelloides</name>
    <dbReference type="NCBI Taxonomy" id="1220926"/>
    <lineage>
        <taxon>Eukaryota</taxon>
        <taxon>Fungi</taxon>
        <taxon>Fungi incertae sedis</taxon>
        <taxon>Mucoromycota</taxon>
        <taxon>Mucoromycotina</taxon>
        <taxon>Mucoromycetes</taxon>
        <taxon>Mucorales</taxon>
        <taxon>Mucorineae</taxon>
        <taxon>Mucoraceae</taxon>
        <taxon>Mucor</taxon>
    </lineage>
</organism>
<dbReference type="PANTHER" id="PTHR12634">
    <property type="entry name" value="SIT4 YEAST -ASSOCIATING PROTEIN-RELATED"/>
    <property type="match status" value="1"/>
</dbReference>
<dbReference type="InParanoid" id="S2J6H1"/>
<evidence type="ECO:0000256" key="1">
    <source>
        <dbReference type="ARBA" id="ARBA00006180"/>
    </source>
</evidence>
<dbReference type="Proteomes" id="UP000014254">
    <property type="component" value="Unassembled WGS sequence"/>
</dbReference>
<evidence type="ECO:0000256" key="2">
    <source>
        <dbReference type="ARBA" id="ARBA00023306"/>
    </source>
</evidence>
<feature type="compositionally biased region" description="Basic and acidic residues" evidence="3">
    <location>
        <begin position="579"/>
        <end position="591"/>
    </location>
</feature>
<keyword evidence="5" id="KW-1185">Reference proteome</keyword>
<dbReference type="VEuPathDB" id="FungiDB:HMPREF1544_07950"/>
<dbReference type="Pfam" id="PF04499">
    <property type="entry name" value="SAPS"/>
    <property type="match status" value="1"/>
</dbReference>
<gene>
    <name evidence="4" type="ORF">HMPREF1544_07950</name>
</gene>
<evidence type="ECO:0000256" key="3">
    <source>
        <dbReference type="SAM" id="MobiDB-lite"/>
    </source>
</evidence>
<comment type="similarity">
    <text evidence="1">Belongs to the SAPS family.</text>
</comment>
<dbReference type="STRING" id="1220926.S2J6H1"/>
<evidence type="ECO:0000313" key="5">
    <source>
        <dbReference type="Proteomes" id="UP000014254"/>
    </source>
</evidence>